<dbReference type="InterPro" id="IPR016155">
    <property type="entry name" value="Mopterin_synth/thiamin_S_b"/>
</dbReference>
<sequence>MPDVVLASALARWLGPLPAAAREPRIRVDGGDLRTVLDNLFRQYPHLRGYVLDEQGRVRHHVAIFVDGATLRDKSDLSQALAPQSEIYLLQALSGG</sequence>
<evidence type="ECO:0000313" key="1">
    <source>
        <dbReference type="EMBL" id="MCQ4164087.1"/>
    </source>
</evidence>
<dbReference type="PANTHER" id="PTHR38031:SF1">
    <property type="entry name" value="SULFUR CARRIER PROTEIN CYSO"/>
    <property type="match status" value="1"/>
</dbReference>
<comment type="caution">
    <text evidence="1">The sequence shown here is derived from an EMBL/GenBank/DDBJ whole genome shotgun (WGS) entry which is preliminary data.</text>
</comment>
<gene>
    <name evidence="1" type="ORF">NM961_05120</name>
</gene>
<dbReference type="Gene3D" id="3.10.20.30">
    <property type="match status" value="1"/>
</dbReference>
<organism evidence="1 2">
    <name type="scientific">Tahibacter harae</name>
    <dbReference type="NCBI Taxonomy" id="2963937"/>
    <lineage>
        <taxon>Bacteria</taxon>
        <taxon>Pseudomonadati</taxon>
        <taxon>Pseudomonadota</taxon>
        <taxon>Gammaproteobacteria</taxon>
        <taxon>Lysobacterales</taxon>
        <taxon>Rhodanobacteraceae</taxon>
        <taxon>Tahibacter</taxon>
    </lineage>
</organism>
<name>A0ABT1QP77_9GAMM</name>
<dbReference type="CDD" id="cd17040">
    <property type="entry name" value="Ubl_MoaD_like"/>
    <property type="match status" value="1"/>
</dbReference>
<dbReference type="EMBL" id="JANFQO010000004">
    <property type="protein sequence ID" value="MCQ4164087.1"/>
    <property type="molecule type" value="Genomic_DNA"/>
</dbReference>
<protein>
    <submittedName>
        <fullName evidence="1">MoaD/ThiS family protein</fullName>
    </submittedName>
</protein>
<proteinExistence type="predicted"/>
<dbReference type="SUPFAM" id="SSF54285">
    <property type="entry name" value="MoaD/ThiS"/>
    <property type="match status" value="1"/>
</dbReference>
<dbReference type="InterPro" id="IPR012675">
    <property type="entry name" value="Beta-grasp_dom_sf"/>
</dbReference>
<accession>A0ABT1QP77</accession>
<evidence type="ECO:0000313" key="2">
    <source>
        <dbReference type="Proteomes" id="UP001165498"/>
    </source>
</evidence>
<dbReference type="InterPro" id="IPR052045">
    <property type="entry name" value="Sulfur_Carrier/Prot_Modifier"/>
</dbReference>
<dbReference type="Proteomes" id="UP001165498">
    <property type="component" value="Unassembled WGS sequence"/>
</dbReference>
<keyword evidence="2" id="KW-1185">Reference proteome</keyword>
<dbReference type="PANTHER" id="PTHR38031">
    <property type="entry name" value="SULFUR CARRIER PROTEIN SLR0821-RELATED"/>
    <property type="match status" value="1"/>
</dbReference>
<dbReference type="RefSeq" id="WP_255912232.1">
    <property type="nucleotide sequence ID" value="NZ_JANFQO010000004.1"/>
</dbReference>
<reference evidence="1" key="1">
    <citation type="submission" date="2022-07" db="EMBL/GenBank/DDBJ databases">
        <title>Tahibacter sp., a new gammaproteobacterium isolated from the silt sample collected at pig farm.</title>
        <authorList>
            <person name="Chen H."/>
        </authorList>
    </citation>
    <scope>NUCLEOTIDE SEQUENCE</scope>
    <source>
        <strain evidence="1">P2K</strain>
    </source>
</reference>